<dbReference type="InterPro" id="IPR003034">
    <property type="entry name" value="SAP_dom"/>
</dbReference>
<accession>A0A9P8ABG2</accession>
<keyword evidence="3" id="KW-1185">Reference proteome</keyword>
<dbReference type="SMART" id="SM00513">
    <property type="entry name" value="SAP"/>
    <property type="match status" value="1"/>
</dbReference>
<dbReference type="GeneID" id="66072849"/>
<dbReference type="OrthoDB" id="3049189at2759"/>
<name>A0A9P8ABG2_9AGAR</name>
<feature type="domain" description="SAP" evidence="1">
    <location>
        <begin position="35"/>
        <end position="69"/>
    </location>
</feature>
<evidence type="ECO:0000313" key="3">
    <source>
        <dbReference type="Proteomes" id="UP001049176"/>
    </source>
</evidence>
<protein>
    <recommendedName>
        <fullName evidence="1">SAP domain-containing protein</fullName>
    </recommendedName>
</protein>
<dbReference type="AlphaFoldDB" id="A0A9P8ABG2"/>
<dbReference type="PROSITE" id="PS50800">
    <property type="entry name" value="SAP"/>
    <property type="match status" value="1"/>
</dbReference>
<dbReference type="SUPFAM" id="SSF68906">
    <property type="entry name" value="SAP domain"/>
    <property type="match status" value="1"/>
</dbReference>
<dbReference type="EMBL" id="CM032182">
    <property type="protein sequence ID" value="KAG7096329.1"/>
    <property type="molecule type" value="Genomic_DNA"/>
</dbReference>
<comment type="caution">
    <text evidence="2">The sequence shown here is derived from an EMBL/GenBank/DDBJ whole genome shotgun (WGS) entry which is preliminary data.</text>
</comment>
<evidence type="ECO:0000313" key="2">
    <source>
        <dbReference type="EMBL" id="KAG7096329.1"/>
    </source>
</evidence>
<evidence type="ECO:0000259" key="1">
    <source>
        <dbReference type="PROSITE" id="PS50800"/>
    </source>
</evidence>
<dbReference type="RefSeq" id="XP_043012799.1">
    <property type="nucleotide sequence ID" value="XM_043148207.1"/>
</dbReference>
<gene>
    <name evidence="2" type="ORF">E1B28_003773</name>
</gene>
<dbReference type="Gene3D" id="1.10.720.30">
    <property type="entry name" value="SAP domain"/>
    <property type="match status" value="1"/>
</dbReference>
<dbReference type="Pfam" id="PF02037">
    <property type="entry name" value="SAP"/>
    <property type="match status" value="1"/>
</dbReference>
<sequence length="424" mass="47121">MGSTSTDELTPLKRSSEWEFPGAGGDVGAVRKINLSHLKWEQLKGLCQDFKLASSGTKAMLVARLQDYSSNRAIWNLSKPGVHRPHKGLHAETKNKALKGSHKRRAKIIKEADPGDIQRSKDTRSQTQKADMVLWAKSYIHDHPPRPRSPKREADANDMLVDNERISAQLTGIREQLIAIAHSHMPTSTTMSTYLSPTACALLAPHASPFSAVPLSLISPATPTPVNAPPLPNATSSHTPIPPPVTQCRLSVQLPSAQPLSPSPAVFPLAAESLQPPMAGASNSRAEMLTHLRLRDGTTLRFCQSDVPDPKNLTFATNIDLLGILWTESNPNFREDRCEVRIDGHGIALEHWPTVFKKTTRGGDDRRWEGLKKTWDKWRWVGLRYNQSTPANFWAEFTDDQGKQMNITTIYRILLEQRKAAKAK</sequence>
<dbReference type="Proteomes" id="UP001049176">
    <property type="component" value="Chromosome 2"/>
</dbReference>
<reference evidence="2" key="1">
    <citation type="journal article" date="2021" name="Genome Biol. Evol.">
        <title>The assembled and annotated genome of the fairy-ring fungus Marasmius oreades.</title>
        <authorList>
            <person name="Hiltunen M."/>
            <person name="Ament-Velasquez S.L."/>
            <person name="Johannesson H."/>
        </authorList>
    </citation>
    <scope>NUCLEOTIDE SEQUENCE</scope>
    <source>
        <strain evidence="2">03SP1</strain>
    </source>
</reference>
<dbReference type="InterPro" id="IPR036361">
    <property type="entry name" value="SAP_dom_sf"/>
</dbReference>
<organism evidence="2 3">
    <name type="scientific">Marasmius oreades</name>
    <name type="common">fairy-ring Marasmius</name>
    <dbReference type="NCBI Taxonomy" id="181124"/>
    <lineage>
        <taxon>Eukaryota</taxon>
        <taxon>Fungi</taxon>
        <taxon>Dikarya</taxon>
        <taxon>Basidiomycota</taxon>
        <taxon>Agaricomycotina</taxon>
        <taxon>Agaricomycetes</taxon>
        <taxon>Agaricomycetidae</taxon>
        <taxon>Agaricales</taxon>
        <taxon>Marasmiineae</taxon>
        <taxon>Marasmiaceae</taxon>
        <taxon>Marasmius</taxon>
    </lineage>
</organism>
<proteinExistence type="predicted"/>
<dbReference type="KEGG" id="more:E1B28_003773"/>